<feature type="region of interest" description="Disordered" evidence="2">
    <location>
        <begin position="113"/>
        <end position="134"/>
    </location>
</feature>
<feature type="compositionally biased region" description="Acidic residues" evidence="2">
    <location>
        <begin position="114"/>
        <end position="127"/>
    </location>
</feature>
<dbReference type="PROSITE" id="PS50119">
    <property type="entry name" value="ZF_BBOX"/>
    <property type="match status" value="1"/>
</dbReference>
<evidence type="ECO:0000256" key="2">
    <source>
        <dbReference type="SAM" id="MobiDB-lite"/>
    </source>
</evidence>
<evidence type="ECO:0000313" key="5">
    <source>
        <dbReference type="Proteomes" id="UP000663866"/>
    </source>
</evidence>
<sequence>ATIVRPSRVANIFNPKPATTVANKIVKCGQCEKDEAKMKCLECAESYCATCFAHFHLRGALQRHRCVSLNDSRPPTPQKKKTPVGADVIFKELRFAQSKDDFFQKSATNADSFEYNDDDMQSEDGEGGELLNGNYDEKTSAASFQQALLQWRKGDSPKNKSKKGNRSKKSKATHETGVDTVYDTNTKLNQIPMPNIEFHSSKLSYGEKLLLKKYRRANKNNQDFFTQQRTPDNITSREPSKNSQSIQVNRSLPPNINLYDSNIEIEPLYHDLPTVRAEER</sequence>
<dbReference type="EMBL" id="CAJOBG010050616">
    <property type="protein sequence ID" value="CAF4481313.1"/>
    <property type="molecule type" value="Genomic_DNA"/>
</dbReference>
<feature type="domain" description="B box-type" evidence="3">
    <location>
        <begin position="23"/>
        <end position="69"/>
    </location>
</feature>
<protein>
    <recommendedName>
        <fullName evidence="3">B box-type domain-containing protein</fullName>
    </recommendedName>
</protein>
<gene>
    <name evidence="4" type="ORF">OVN521_LOCUS39644</name>
</gene>
<feature type="region of interest" description="Disordered" evidence="2">
    <location>
        <begin position="221"/>
        <end position="248"/>
    </location>
</feature>
<name>A0A820UE66_9BILA</name>
<dbReference type="InterPro" id="IPR000315">
    <property type="entry name" value="Znf_B-box"/>
</dbReference>
<proteinExistence type="predicted"/>
<dbReference type="Proteomes" id="UP000663866">
    <property type="component" value="Unassembled WGS sequence"/>
</dbReference>
<dbReference type="InterPro" id="IPR037688">
    <property type="entry name" value="ZBBX"/>
</dbReference>
<keyword evidence="1" id="KW-0862">Zinc</keyword>
<keyword evidence="1" id="KW-0863">Zinc-finger</keyword>
<dbReference type="Gene3D" id="4.10.830.40">
    <property type="match status" value="1"/>
</dbReference>
<dbReference type="GO" id="GO:0008270">
    <property type="term" value="F:zinc ion binding"/>
    <property type="evidence" value="ECO:0007669"/>
    <property type="project" value="UniProtKB-KW"/>
</dbReference>
<feature type="region of interest" description="Disordered" evidence="2">
    <location>
        <begin position="150"/>
        <end position="178"/>
    </location>
</feature>
<evidence type="ECO:0000259" key="3">
    <source>
        <dbReference type="PROSITE" id="PS50119"/>
    </source>
</evidence>
<evidence type="ECO:0000256" key="1">
    <source>
        <dbReference type="PROSITE-ProRule" id="PRU00024"/>
    </source>
</evidence>
<comment type="caution">
    <text evidence="4">The sequence shown here is derived from an EMBL/GenBank/DDBJ whole genome shotgun (WGS) entry which is preliminary data.</text>
</comment>
<dbReference type="PANTHER" id="PTHR28634">
    <property type="entry name" value="ZINC FINGER B-BOX DOMAIN-CONTAINING PROTEIN 1"/>
    <property type="match status" value="1"/>
</dbReference>
<keyword evidence="1" id="KW-0479">Metal-binding</keyword>
<feature type="non-terminal residue" evidence="4">
    <location>
        <position position="1"/>
    </location>
</feature>
<feature type="compositionally biased region" description="Basic residues" evidence="2">
    <location>
        <begin position="159"/>
        <end position="171"/>
    </location>
</feature>
<dbReference type="AlphaFoldDB" id="A0A820UE66"/>
<keyword evidence="5" id="KW-1185">Reference proteome</keyword>
<dbReference type="PANTHER" id="PTHR28634:SF1">
    <property type="entry name" value="ZINC FINGER B-BOX DOMAIN-CONTAINING PROTEIN 1"/>
    <property type="match status" value="1"/>
</dbReference>
<evidence type="ECO:0000313" key="4">
    <source>
        <dbReference type="EMBL" id="CAF4481313.1"/>
    </source>
</evidence>
<organism evidence="4 5">
    <name type="scientific">Rotaria magnacalcarata</name>
    <dbReference type="NCBI Taxonomy" id="392030"/>
    <lineage>
        <taxon>Eukaryota</taxon>
        <taxon>Metazoa</taxon>
        <taxon>Spiralia</taxon>
        <taxon>Gnathifera</taxon>
        <taxon>Rotifera</taxon>
        <taxon>Eurotatoria</taxon>
        <taxon>Bdelloidea</taxon>
        <taxon>Philodinida</taxon>
        <taxon>Philodinidae</taxon>
        <taxon>Rotaria</taxon>
    </lineage>
</organism>
<accession>A0A820UE66</accession>
<reference evidence="4" key="1">
    <citation type="submission" date="2021-02" db="EMBL/GenBank/DDBJ databases">
        <authorList>
            <person name="Nowell W R."/>
        </authorList>
    </citation>
    <scope>NUCLEOTIDE SEQUENCE</scope>
</reference>